<dbReference type="EMBL" id="KV784354">
    <property type="protein sequence ID" value="OEU21474.1"/>
    <property type="molecule type" value="Genomic_DNA"/>
</dbReference>
<sequence length="257" mass="28630">MKNDTPVELDEDGDGWFVQVDDNDIVLPLNSISGLEIWMDDIQNDIDLLNELLDKRLLVQITGRDGTPVHYEGSMKNGSPVEVDEDGDGWFVQVDDNDVILLLNSISGLEIWMGGIFLHRFVSNRVGLTHNGGFDQAATIKLPQMAQIGVMPTSEVGANDPLLGVMATFGPILYADYQRLPREMAMSELMLLSRNGTARDLMIQGFGFRKSKIRGIIFILEKLGISTTKSDTTREIATSIHNEDDNGDGRHEQQRLR</sequence>
<organism evidence="2 3">
    <name type="scientific">Fragilariopsis cylindrus CCMP1102</name>
    <dbReference type="NCBI Taxonomy" id="635003"/>
    <lineage>
        <taxon>Eukaryota</taxon>
        <taxon>Sar</taxon>
        <taxon>Stramenopiles</taxon>
        <taxon>Ochrophyta</taxon>
        <taxon>Bacillariophyta</taxon>
        <taxon>Bacillariophyceae</taxon>
        <taxon>Bacillariophycidae</taxon>
        <taxon>Bacillariales</taxon>
        <taxon>Bacillariaceae</taxon>
        <taxon>Fragilariopsis</taxon>
    </lineage>
</organism>
<dbReference type="Proteomes" id="UP000095751">
    <property type="component" value="Unassembled WGS sequence"/>
</dbReference>
<dbReference type="AlphaFoldDB" id="A0A1E7FTM9"/>
<dbReference type="KEGG" id="fcy:FRACYDRAFT_235100"/>
<evidence type="ECO:0000313" key="3">
    <source>
        <dbReference type="Proteomes" id="UP000095751"/>
    </source>
</evidence>
<gene>
    <name evidence="2" type="ORF">FRACYDRAFT_235100</name>
</gene>
<proteinExistence type="predicted"/>
<keyword evidence="3" id="KW-1185">Reference proteome</keyword>
<dbReference type="InParanoid" id="A0A1E7FTM9"/>
<feature type="region of interest" description="Disordered" evidence="1">
    <location>
        <begin position="238"/>
        <end position="257"/>
    </location>
</feature>
<accession>A0A1E7FTM9</accession>
<name>A0A1E7FTM9_9STRA</name>
<evidence type="ECO:0000256" key="1">
    <source>
        <dbReference type="SAM" id="MobiDB-lite"/>
    </source>
</evidence>
<feature type="compositionally biased region" description="Basic and acidic residues" evidence="1">
    <location>
        <begin position="241"/>
        <end position="257"/>
    </location>
</feature>
<protein>
    <submittedName>
        <fullName evidence="2">Uncharacterized protein</fullName>
    </submittedName>
</protein>
<reference evidence="2 3" key="1">
    <citation type="submission" date="2016-09" db="EMBL/GenBank/DDBJ databases">
        <title>Extensive genetic diversity and differential bi-allelic expression allows diatom success in the polar Southern Ocean.</title>
        <authorList>
            <consortium name="DOE Joint Genome Institute"/>
            <person name="Mock T."/>
            <person name="Otillar R.P."/>
            <person name="Strauss J."/>
            <person name="Dupont C."/>
            <person name="Frickenhaus S."/>
            <person name="Maumus F."/>
            <person name="Mcmullan M."/>
            <person name="Sanges R."/>
            <person name="Schmutz J."/>
            <person name="Toseland A."/>
            <person name="Valas R."/>
            <person name="Veluchamy A."/>
            <person name="Ward B.J."/>
            <person name="Allen A."/>
            <person name="Barry K."/>
            <person name="Falciatore A."/>
            <person name="Ferrante M."/>
            <person name="Fortunato A.E."/>
            <person name="Gloeckner G."/>
            <person name="Gruber A."/>
            <person name="Hipkin R."/>
            <person name="Janech M."/>
            <person name="Kroth P."/>
            <person name="Leese F."/>
            <person name="Lindquist E."/>
            <person name="Lyon B.R."/>
            <person name="Martin J."/>
            <person name="Mayer C."/>
            <person name="Parker M."/>
            <person name="Quesneville H."/>
            <person name="Raymond J."/>
            <person name="Uhlig C."/>
            <person name="Valentin K.U."/>
            <person name="Worden A.Z."/>
            <person name="Armbrust E.V."/>
            <person name="Bowler C."/>
            <person name="Green B."/>
            <person name="Moulton V."/>
            <person name="Van Oosterhout C."/>
            <person name="Grigoriev I."/>
        </authorList>
    </citation>
    <scope>NUCLEOTIDE SEQUENCE [LARGE SCALE GENOMIC DNA]</scope>
    <source>
        <strain evidence="2 3">CCMP1102</strain>
    </source>
</reference>
<evidence type="ECO:0000313" key="2">
    <source>
        <dbReference type="EMBL" id="OEU21474.1"/>
    </source>
</evidence>